<accession>A0A418PW21</accession>
<dbReference type="Proteomes" id="UP000283522">
    <property type="component" value="Unassembled WGS sequence"/>
</dbReference>
<name>A0A418PW21_9BACT</name>
<proteinExistence type="predicted"/>
<protein>
    <submittedName>
        <fullName evidence="1">Uncharacterized protein</fullName>
    </submittedName>
</protein>
<dbReference type="AlphaFoldDB" id="A0A418PW21"/>
<gene>
    <name evidence="1" type="ORF">D0X99_00735</name>
</gene>
<comment type="caution">
    <text evidence="1">The sequence shown here is derived from an EMBL/GenBank/DDBJ whole genome shotgun (WGS) entry which is preliminary data.</text>
</comment>
<dbReference type="EMBL" id="QXML01000001">
    <property type="protein sequence ID" value="RIW18256.1"/>
    <property type="molecule type" value="Genomic_DNA"/>
</dbReference>
<evidence type="ECO:0000313" key="2">
    <source>
        <dbReference type="Proteomes" id="UP000283522"/>
    </source>
</evidence>
<reference evidence="1 2" key="1">
    <citation type="submission" date="2018-09" db="EMBL/GenBank/DDBJ databases">
        <authorList>
            <person name="Wang X."/>
            <person name="Du Z."/>
        </authorList>
    </citation>
    <scope>NUCLEOTIDE SEQUENCE [LARGE SCALE GENOMIC DNA]</scope>
    <source>
        <strain evidence="1 2">N3</strain>
    </source>
</reference>
<organism evidence="1 2">
    <name type="scientific">Algoriphagus lacus</name>
    <dbReference type="NCBI Taxonomy" id="2056311"/>
    <lineage>
        <taxon>Bacteria</taxon>
        <taxon>Pseudomonadati</taxon>
        <taxon>Bacteroidota</taxon>
        <taxon>Cytophagia</taxon>
        <taxon>Cytophagales</taxon>
        <taxon>Cyclobacteriaceae</taxon>
        <taxon>Algoriphagus</taxon>
    </lineage>
</organism>
<keyword evidence="2" id="KW-1185">Reference proteome</keyword>
<sequence length="78" mass="9353">MIYSRKVTVKIKIFKEPLSGRQAFFKKLIFQLNPIFYAPPWVFPHMKKCFSLREIIQLLGTKISSFRPWPIFETHPIQ</sequence>
<evidence type="ECO:0000313" key="1">
    <source>
        <dbReference type="EMBL" id="RIW18256.1"/>
    </source>
</evidence>